<gene>
    <name evidence="2" type="ORF">DJ90_1146</name>
</gene>
<dbReference type="GO" id="GO:0052621">
    <property type="term" value="F:diguanylate cyclase activity"/>
    <property type="evidence" value="ECO:0007669"/>
    <property type="project" value="TreeGrafter"/>
</dbReference>
<dbReference type="SMART" id="SM00267">
    <property type="entry name" value="GGDEF"/>
    <property type="match status" value="1"/>
</dbReference>
<evidence type="ECO:0000259" key="1">
    <source>
        <dbReference type="PROSITE" id="PS50887"/>
    </source>
</evidence>
<dbReference type="InterPro" id="IPR050469">
    <property type="entry name" value="Diguanylate_Cyclase"/>
</dbReference>
<dbReference type="STRING" id="44252.DJ90_1146"/>
<dbReference type="InterPro" id="IPR043128">
    <property type="entry name" value="Rev_trsase/Diguanyl_cyclase"/>
</dbReference>
<dbReference type="Pfam" id="PF00990">
    <property type="entry name" value="GGDEF"/>
    <property type="match status" value="1"/>
</dbReference>
<dbReference type="HOGENOM" id="CLU_000445_11_16_9"/>
<protein>
    <submittedName>
        <fullName evidence="2">Diguanylate cyclase domain protein</fullName>
    </submittedName>
</protein>
<dbReference type="InterPro" id="IPR029787">
    <property type="entry name" value="Nucleotide_cyclase"/>
</dbReference>
<dbReference type="Gene3D" id="3.30.70.270">
    <property type="match status" value="1"/>
</dbReference>
<sequence>MGASINVYIRLCRHEAGDKALRYITAVYRTIFRSGALFARYGGEEFVIGLPAASIREAGEVAEQLRTALEEKPFDTAGELVPITASFGAAQYAGAHDTLESLLRDADTALYESKRNGRNAVSLHPVAMS</sequence>
<name>A0A090Y6K9_PAEMA</name>
<dbReference type="InterPro" id="IPR000160">
    <property type="entry name" value="GGDEF_dom"/>
</dbReference>
<reference evidence="2 3" key="1">
    <citation type="submission" date="2014-04" db="EMBL/GenBank/DDBJ databases">
        <authorList>
            <person name="Bishop-Lilly K.A."/>
            <person name="Broomall S.M."/>
            <person name="Chain P.S."/>
            <person name="Chertkov O."/>
            <person name="Coyne S.R."/>
            <person name="Daligault H.E."/>
            <person name="Davenport K.W."/>
            <person name="Erkkila T."/>
            <person name="Frey K.G."/>
            <person name="Gibbons H.S."/>
            <person name="Gu W."/>
            <person name="Jaissle J."/>
            <person name="Johnson S.L."/>
            <person name="Koroleva G.I."/>
            <person name="Ladner J.T."/>
            <person name="Lo C.-C."/>
            <person name="Minogue T.D."/>
            <person name="Munk C."/>
            <person name="Palacios G.F."/>
            <person name="Redden C.L."/>
            <person name="Rosenzweig C.N."/>
            <person name="Scholz M.B."/>
            <person name="Teshima H."/>
            <person name="Xu Y."/>
        </authorList>
    </citation>
    <scope>NUCLEOTIDE SEQUENCE [LARGE SCALE GENOMIC DNA]</scope>
    <source>
        <strain evidence="2 3">8244</strain>
    </source>
</reference>
<keyword evidence="3" id="KW-1185">Reference proteome</keyword>
<dbReference type="PATRIC" id="fig|44252.3.peg.5435"/>
<dbReference type="AlphaFoldDB" id="A0A090Y6K9"/>
<accession>A0A090Y6K9</accession>
<dbReference type="PROSITE" id="PS50887">
    <property type="entry name" value="GGDEF"/>
    <property type="match status" value="1"/>
</dbReference>
<dbReference type="GeneID" id="77010533"/>
<evidence type="ECO:0000313" key="2">
    <source>
        <dbReference type="EMBL" id="KFM94398.1"/>
    </source>
</evidence>
<dbReference type="EMBL" id="JMQA01000047">
    <property type="protein sequence ID" value="KFM94398.1"/>
    <property type="molecule type" value="Genomic_DNA"/>
</dbReference>
<dbReference type="PANTHER" id="PTHR45138">
    <property type="entry name" value="REGULATORY COMPONENTS OF SENSORY TRANSDUCTION SYSTEM"/>
    <property type="match status" value="1"/>
</dbReference>
<dbReference type="NCBIfam" id="TIGR00254">
    <property type="entry name" value="GGDEF"/>
    <property type="match status" value="1"/>
</dbReference>
<dbReference type="SUPFAM" id="SSF55073">
    <property type="entry name" value="Nucleotide cyclase"/>
    <property type="match status" value="1"/>
</dbReference>
<dbReference type="CDD" id="cd01949">
    <property type="entry name" value="GGDEF"/>
    <property type="match status" value="1"/>
</dbReference>
<feature type="domain" description="GGDEF" evidence="1">
    <location>
        <begin position="1"/>
        <end position="126"/>
    </location>
</feature>
<dbReference type="OrthoDB" id="9759607at2"/>
<dbReference type="PANTHER" id="PTHR45138:SF9">
    <property type="entry name" value="DIGUANYLATE CYCLASE DGCM-RELATED"/>
    <property type="match status" value="1"/>
</dbReference>
<evidence type="ECO:0000313" key="3">
    <source>
        <dbReference type="Proteomes" id="UP000029278"/>
    </source>
</evidence>
<organism evidence="2 3">
    <name type="scientific">Paenibacillus macerans</name>
    <name type="common">Bacillus macerans</name>
    <dbReference type="NCBI Taxonomy" id="44252"/>
    <lineage>
        <taxon>Bacteria</taxon>
        <taxon>Bacillati</taxon>
        <taxon>Bacillota</taxon>
        <taxon>Bacilli</taxon>
        <taxon>Bacillales</taxon>
        <taxon>Paenibacillaceae</taxon>
        <taxon>Paenibacillus</taxon>
    </lineage>
</organism>
<dbReference type="Proteomes" id="UP000029278">
    <property type="component" value="Unassembled WGS sequence"/>
</dbReference>
<comment type="caution">
    <text evidence="2">The sequence shown here is derived from an EMBL/GenBank/DDBJ whole genome shotgun (WGS) entry which is preliminary data.</text>
</comment>
<dbReference type="RefSeq" id="WP_036618313.1">
    <property type="nucleotide sequence ID" value="NZ_JAKOBR010000100.1"/>
</dbReference>
<proteinExistence type="predicted"/>